<dbReference type="PANTHER" id="PTHR33385">
    <property type="entry name" value="PROTEIN XRI1"/>
    <property type="match status" value="1"/>
</dbReference>
<dbReference type="Proteomes" id="UP000006727">
    <property type="component" value="Chromosome 20"/>
</dbReference>
<reference evidence="2 3" key="2">
    <citation type="journal article" date="2018" name="Plant J.">
        <title>The Physcomitrella patens chromosome-scale assembly reveals moss genome structure and evolution.</title>
        <authorList>
            <person name="Lang D."/>
            <person name="Ullrich K.K."/>
            <person name="Murat F."/>
            <person name="Fuchs J."/>
            <person name="Jenkins J."/>
            <person name="Haas F.B."/>
            <person name="Piednoel M."/>
            <person name="Gundlach H."/>
            <person name="Van Bel M."/>
            <person name="Meyberg R."/>
            <person name="Vives C."/>
            <person name="Morata J."/>
            <person name="Symeonidi A."/>
            <person name="Hiss M."/>
            <person name="Muchero W."/>
            <person name="Kamisugi Y."/>
            <person name="Saleh O."/>
            <person name="Blanc G."/>
            <person name="Decker E.L."/>
            <person name="van Gessel N."/>
            <person name="Grimwood J."/>
            <person name="Hayes R.D."/>
            <person name="Graham S.W."/>
            <person name="Gunter L.E."/>
            <person name="McDaniel S.F."/>
            <person name="Hoernstein S.N.W."/>
            <person name="Larsson A."/>
            <person name="Li F.W."/>
            <person name="Perroud P.F."/>
            <person name="Phillips J."/>
            <person name="Ranjan P."/>
            <person name="Rokshar D.S."/>
            <person name="Rothfels C.J."/>
            <person name="Schneider L."/>
            <person name="Shu S."/>
            <person name="Stevenson D.W."/>
            <person name="Thummler F."/>
            <person name="Tillich M."/>
            <person name="Villarreal Aguilar J.C."/>
            <person name="Widiez T."/>
            <person name="Wong G.K."/>
            <person name="Wymore A."/>
            <person name="Zhang Y."/>
            <person name="Zimmer A.D."/>
            <person name="Quatrano R.S."/>
            <person name="Mayer K.F.X."/>
            <person name="Goodstein D."/>
            <person name="Casacuberta J.M."/>
            <person name="Vandepoele K."/>
            <person name="Reski R."/>
            <person name="Cuming A.C."/>
            <person name="Tuskan G.A."/>
            <person name="Maumus F."/>
            <person name="Salse J."/>
            <person name="Schmutz J."/>
            <person name="Rensing S.A."/>
        </authorList>
    </citation>
    <scope>NUCLEOTIDE SEQUENCE [LARGE SCALE GENOMIC DNA]</scope>
    <source>
        <strain evidence="2 3">cv. Gransden 2004</strain>
    </source>
</reference>
<dbReference type="Gramene" id="Pp3c20_1610V3.4">
    <property type="protein sequence ID" value="Pp3c20_1610V3.4"/>
    <property type="gene ID" value="Pp3c20_1610"/>
</dbReference>
<dbReference type="EnsemblPlants" id="Pp3c20_1610V3.7">
    <property type="protein sequence ID" value="Pp3c20_1610V3.7"/>
    <property type="gene ID" value="Pp3c20_1610"/>
</dbReference>
<dbReference type="GeneID" id="112273088"/>
<dbReference type="FunCoup" id="A0A7I4FD37">
    <property type="interactions" value="1159"/>
</dbReference>
<dbReference type="EnsemblPlants" id="Pp3c20_1610V3.6">
    <property type="protein sequence ID" value="Pp3c20_1610V3.6"/>
    <property type="gene ID" value="Pp3c20_1610"/>
</dbReference>
<feature type="region of interest" description="Disordered" evidence="1">
    <location>
        <begin position="185"/>
        <end position="234"/>
    </location>
</feature>
<evidence type="ECO:0000313" key="2">
    <source>
        <dbReference type="EnsemblPlants" id="Pp3c20_1610V3.6"/>
    </source>
</evidence>
<dbReference type="RefSeq" id="XP_024357240.1">
    <property type="nucleotide sequence ID" value="XM_024501472.2"/>
</dbReference>
<evidence type="ECO:0000256" key="1">
    <source>
        <dbReference type="SAM" id="MobiDB-lite"/>
    </source>
</evidence>
<dbReference type="Gramene" id="Pp3c20_1610V3.8">
    <property type="protein sequence ID" value="Pp3c20_1610V3.8"/>
    <property type="gene ID" value="Pp3c20_1610"/>
</dbReference>
<dbReference type="EnsemblPlants" id="Pp3c20_1610V3.5">
    <property type="protein sequence ID" value="Pp3c20_1610V3.5"/>
    <property type="gene ID" value="Pp3c20_1610"/>
</dbReference>
<dbReference type="Gramene" id="Pp3c20_1610V3.5">
    <property type="protein sequence ID" value="Pp3c20_1610V3.5"/>
    <property type="gene ID" value="Pp3c20_1610"/>
</dbReference>
<dbReference type="EnsemblPlants" id="Pp3c20_1610V3.8">
    <property type="protein sequence ID" value="Pp3c20_1610V3.8"/>
    <property type="gene ID" value="Pp3c20_1610"/>
</dbReference>
<evidence type="ECO:0000313" key="3">
    <source>
        <dbReference type="Proteomes" id="UP000006727"/>
    </source>
</evidence>
<dbReference type="EMBL" id="ABEU02000020">
    <property type="status" value="NOT_ANNOTATED_CDS"/>
    <property type="molecule type" value="Genomic_DNA"/>
</dbReference>
<dbReference type="Gramene" id="Pp3c20_1610V3.6">
    <property type="protein sequence ID" value="Pp3c20_1610V3.6"/>
    <property type="gene ID" value="Pp3c20_1610"/>
</dbReference>
<dbReference type="InterPro" id="IPR039933">
    <property type="entry name" value="XRI1"/>
</dbReference>
<organism evidence="2 3">
    <name type="scientific">Physcomitrium patens</name>
    <name type="common">Spreading-leaved earth moss</name>
    <name type="synonym">Physcomitrella patens</name>
    <dbReference type="NCBI Taxonomy" id="3218"/>
    <lineage>
        <taxon>Eukaryota</taxon>
        <taxon>Viridiplantae</taxon>
        <taxon>Streptophyta</taxon>
        <taxon>Embryophyta</taxon>
        <taxon>Bryophyta</taxon>
        <taxon>Bryophytina</taxon>
        <taxon>Bryopsida</taxon>
        <taxon>Funariidae</taxon>
        <taxon>Funariales</taxon>
        <taxon>Funariaceae</taxon>
        <taxon>Physcomitrium</taxon>
    </lineage>
</organism>
<gene>
    <name evidence="2" type="primary">LOC112273088</name>
</gene>
<name>A0A7I4FD37_PHYPA</name>
<dbReference type="PANTHER" id="PTHR33385:SF4">
    <property type="entry name" value="PROTEIN XRI1"/>
    <property type="match status" value="1"/>
</dbReference>
<proteinExistence type="predicted"/>
<dbReference type="GO" id="GO:0007143">
    <property type="term" value="P:female meiotic nuclear division"/>
    <property type="evidence" value="ECO:0007669"/>
    <property type="project" value="InterPro"/>
</dbReference>
<dbReference type="Gramene" id="Pp3c20_1610V3.7">
    <property type="protein sequence ID" value="Pp3c20_1610V3.7"/>
    <property type="gene ID" value="Pp3c20_1610"/>
</dbReference>
<feature type="compositionally biased region" description="Low complexity" evidence="1">
    <location>
        <begin position="201"/>
        <end position="215"/>
    </location>
</feature>
<dbReference type="EnsemblPlants" id="Pp3c20_1610V3.4">
    <property type="protein sequence ID" value="Pp3c20_1610V3.4"/>
    <property type="gene ID" value="Pp3c20_1610"/>
</dbReference>
<dbReference type="GO" id="GO:0007140">
    <property type="term" value="P:male meiotic nuclear division"/>
    <property type="evidence" value="ECO:0007669"/>
    <property type="project" value="InterPro"/>
</dbReference>
<reference evidence="2" key="3">
    <citation type="submission" date="2020-12" db="UniProtKB">
        <authorList>
            <consortium name="EnsemblPlants"/>
        </authorList>
    </citation>
    <scope>IDENTIFICATION</scope>
</reference>
<reference evidence="2 3" key="1">
    <citation type="journal article" date="2008" name="Science">
        <title>The Physcomitrella genome reveals evolutionary insights into the conquest of land by plants.</title>
        <authorList>
            <person name="Rensing S."/>
            <person name="Lang D."/>
            <person name="Zimmer A."/>
            <person name="Terry A."/>
            <person name="Salamov A."/>
            <person name="Shapiro H."/>
            <person name="Nishiyama T."/>
            <person name="Perroud P.-F."/>
            <person name="Lindquist E."/>
            <person name="Kamisugi Y."/>
            <person name="Tanahashi T."/>
            <person name="Sakakibara K."/>
            <person name="Fujita T."/>
            <person name="Oishi K."/>
            <person name="Shin-I T."/>
            <person name="Kuroki Y."/>
            <person name="Toyoda A."/>
            <person name="Suzuki Y."/>
            <person name="Hashimoto A."/>
            <person name="Yamaguchi K."/>
            <person name="Sugano A."/>
            <person name="Kohara Y."/>
            <person name="Fujiyama A."/>
            <person name="Anterola A."/>
            <person name="Aoki S."/>
            <person name="Ashton N."/>
            <person name="Barbazuk W.B."/>
            <person name="Barker E."/>
            <person name="Bennetzen J."/>
            <person name="Bezanilla M."/>
            <person name="Blankenship R."/>
            <person name="Cho S.H."/>
            <person name="Dutcher S."/>
            <person name="Estelle M."/>
            <person name="Fawcett J.A."/>
            <person name="Gundlach H."/>
            <person name="Hanada K."/>
            <person name="Heyl A."/>
            <person name="Hicks K.A."/>
            <person name="Hugh J."/>
            <person name="Lohr M."/>
            <person name="Mayer K."/>
            <person name="Melkozernov A."/>
            <person name="Murata T."/>
            <person name="Nelson D."/>
            <person name="Pils B."/>
            <person name="Prigge M."/>
            <person name="Reiss B."/>
            <person name="Renner T."/>
            <person name="Rombauts S."/>
            <person name="Rushton P."/>
            <person name="Sanderfoot A."/>
            <person name="Schween G."/>
            <person name="Shiu S.-H."/>
            <person name="Stueber K."/>
            <person name="Theodoulou F.L."/>
            <person name="Tu H."/>
            <person name="Van de Peer Y."/>
            <person name="Verrier P.J."/>
            <person name="Waters E."/>
            <person name="Wood A."/>
            <person name="Yang L."/>
            <person name="Cove D."/>
            <person name="Cuming A."/>
            <person name="Hasebe M."/>
            <person name="Lucas S."/>
            <person name="Mishler D.B."/>
            <person name="Reski R."/>
            <person name="Grigoriev I."/>
            <person name="Quatrano R.S."/>
            <person name="Boore J.L."/>
        </authorList>
    </citation>
    <scope>NUCLEOTIDE SEQUENCE [LARGE SCALE GENOMIC DNA]</scope>
    <source>
        <strain evidence="2 3">cv. Gransden 2004</strain>
    </source>
</reference>
<protein>
    <submittedName>
        <fullName evidence="2">Uncharacterized protein</fullName>
    </submittedName>
</protein>
<feature type="region of interest" description="Disordered" evidence="1">
    <location>
        <begin position="267"/>
        <end position="298"/>
    </location>
</feature>
<sequence>MENAAFDELVAIDDQEIVRDDTDSWLWRDDSFKMDSESDIAIVKSFWDDLTQNDEEIFAATPPIVRERESSPSYFSLRSQKSDNASPTSSAAENCGRLKRRRMLQFSSSGEECIPASSPAFESTSVNNSPFVTCVNSLVSEADEFLMPVPSSPSDIWYSKDVSECGKVTDDKWLSKCLGHKEAYSSPQKEMVTVQDASNTEGSSVQSSPSSEGEVLQGPLTPFSKGSTPGWRPSPLTRFRVKATPVAYPFNLLKPNSAHGDVTLSDINRRIKSPSTRASRRQGLREDHKSSTQSGLGLSGKAVVECTKIHTEGNGTITIMKTRG</sequence>
<dbReference type="AlphaFoldDB" id="A0A7I4FD37"/>
<accession>A0A7I4FD37</accession>
<keyword evidence="3" id="KW-1185">Reference proteome</keyword>